<keyword evidence="3" id="KW-1185">Reference proteome</keyword>
<dbReference type="EMBL" id="JAACJJ010000014">
    <property type="protein sequence ID" value="KAF5327530.1"/>
    <property type="molecule type" value="Genomic_DNA"/>
</dbReference>
<evidence type="ECO:0000256" key="1">
    <source>
        <dbReference type="SAM" id="MobiDB-lite"/>
    </source>
</evidence>
<sequence>MAATTSSIHPPLSEDNNLALGGPEAKLTRKDTTRTVLPNLGYPLQSTRYPRGGAAQPTLSPVDASPPRLRELHVGSPPRKTRAHPPSRISAPTSNHVHAESSAGRSLGDWRGWSVHGALERMGSHVSMAAKTLKKWHGRFSRHPGRCSS</sequence>
<proteinExistence type="predicted"/>
<organism evidence="2 3">
    <name type="scientific">Psilocybe cf. subviscida</name>
    <dbReference type="NCBI Taxonomy" id="2480587"/>
    <lineage>
        <taxon>Eukaryota</taxon>
        <taxon>Fungi</taxon>
        <taxon>Dikarya</taxon>
        <taxon>Basidiomycota</taxon>
        <taxon>Agaricomycotina</taxon>
        <taxon>Agaricomycetes</taxon>
        <taxon>Agaricomycetidae</taxon>
        <taxon>Agaricales</taxon>
        <taxon>Agaricineae</taxon>
        <taxon>Strophariaceae</taxon>
        <taxon>Psilocybe</taxon>
    </lineage>
</organism>
<reference evidence="2 3" key="1">
    <citation type="journal article" date="2020" name="ISME J.">
        <title>Uncovering the hidden diversity of litter-decomposition mechanisms in mushroom-forming fungi.</title>
        <authorList>
            <person name="Floudas D."/>
            <person name="Bentzer J."/>
            <person name="Ahren D."/>
            <person name="Johansson T."/>
            <person name="Persson P."/>
            <person name="Tunlid A."/>
        </authorList>
    </citation>
    <scope>NUCLEOTIDE SEQUENCE [LARGE SCALE GENOMIC DNA]</scope>
    <source>
        <strain evidence="2 3">CBS 101986</strain>
    </source>
</reference>
<name>A0A8H5BQ46_9AGAR</name>
<evidence type="ECO:0000313" key="3">
    <source>
        <dbReference type="Proteomes" id="UP000567179"/>
    </source>
</evidence>
<protein>
    <submittedName>
        <fullName evidence="2">Uncharacterized protein</fullName>
    </submittedName>
</protein>
<accession>A0A8H5BQ46</accession>
<evidence type="ECO:0000313" key="2">
    <source>
        <dbReference type="EMBL" id="KAF5327530.1"/>
    </source>
</evidence>
<dbReference type="AlphaFoldDB" id="A0A8H5BQ46"/>
<gene>
    <name evidence="2" type="ORF">D9619_004369</name>
</gene>
<dbReference type="Proteomes" id="UP000567179">
    <property type="component" value="Unassembled WGS sequence"/>
</dbReference>
<feature type="region of interest" description="Disordered" evidence="1">
    <location>
        <begin position="1"/>
        <end position="110"/>
    </location>
</feature>
<comment type="caution">
    <text evidence="2">The sequence shown here is derived from an EMBL/GenBank/DDBJ whole genome shotgun (WGS) entry which is preliminary data.</text>
</comment>